<gene>
    <name evidence="7" type="ORF">METZ01_LOCUS1388</name>
</gene>
<keyword evidence="5 6" id="KW-0472">Membrane</keyword>
<protein>
    <recommendedName>
        <fullName evidence="8">Sulfate exporter family transporter</fullName>
    </recommendedName>
</protein>
<dbReference type="PANTHER" id="PTHR30106">
    <property type="entry name" value="INNER MEMBRANE PROTEIN YEIH-RELATED"/>
    <property type="match status" value="1"/>
</dbReference>
<feature type="transmembrane region" description="Helical" evidence="6">
    <location>
        <begin position="130"/>
        <end position="151"/>
    </location>
</feature>
<feature type="transmembrane region" description="Helical" evidence="6">
    <location>
        <begin position="12"/>
        <end position="36"/>
    </location>
</feature>
<dbReference type="EMBL" id="UINC01000073">
    <property type="protein sequence ID" value="SUZ48534.1"/>
    <property type="molecule type" value="Genomic_DNA"/>
</dbReference>
<keyword evidence="4 6" id="KW-1133">Transmembrane helix</keyword>
<feature type="transmembrane region" description="Helical" evidence="6">
    <location>
        <begin position="196"/>
        <end position="213"/>
    </location>
</feature>
<keyword evidence="3 6" id="KW-0812">Transmembrane</keyword>
<feature type="transmembrane region" description="Helical" evidence="6">
    <location>
        <begin position="280"/>
        <end position="299"/>
    </location>
</feature>
<dbReference type="PANTHER" id="PTHR30106:SF1">
    <property type="entry name" value="UPF0324 MEMBRANE PROTEIN FN0533"/>
    <property type="match status" value="1"/>
</dbReference>
<dbReference type="GO" id="GO:0005886">
    <property type="term" value="C:plasma membrane"/>
    <property type="evidence" value="ECO:0007669"/>
    <property type="project" value="UniProtKB-SubCell"/>
</dbReference>
<reference evidence="7" key="1">
    <citation type="submission" date="2018-05" db="EMBL/GenBank/DDBJ databases">
        <authorList>
            <person name="Lanie J.A."/>
            <person name="Ng W.-L."/>
            <person name="Kazmierczak K.M."/>
            <person name="Andrzejewski T.M."/>
            <person name="Davidsen T.M."/>
            <person name="Wayne K.J."/>
            <person name="Tettelin H."/>
            <person name="Glass J.I."/>
            <person name="Rusch D."/>
            <person name="Podicherti R."/>
            <person name="Tsui H.-C.T."/>
            <person name="Winkler M.E."/>
        </authorList>
    </citation>
    <scope>NUCLEOTIDE SEQUENCE</scope>
</reference>
<accession>A0A381N3C0</accession>
<feature type="transmembrane region" description="Helical" evidence="6">
    <location>
        <begin position="163"/>
        <end position="184"/>
    </location>
</feature>
<feature type="transmembrane region" description="Helical" evidence="6">
    <location>
        <begin position="72"/>
        <end position="90"/>
    </location>
</feature>
<proteinExistence type="predicted"/>
<evidence type="ECO:0000256" key="3">
    <source>
        <dbReference type="ARBA" id="ARBA00022692"/>
    </source>
</evidence>
<feature type="transmembrane region" description="Helical" evidence="6">
    <location>
        <begin position="102"/>
        <end position="124"/>
    </location>
</feature>
<feature type="transmembrane region" description="Helical" evidence="6">
    <location>
        <begin position="220"/>
        <end position="239"/>
    </location>
</feature>
<evidence type="ECO:0000256" key="4">
    <source>
        <dbReference type="ARBA" id="ARBA00022989"/>
    </source>
</evidence>
<evidence type="ECO:0000256" key="1">
    <source>
        <dbReference type="ARBA" id="ARBA00004651"/>
    </source>
</evidence>
<comment type="subcellular location">
    <subcellularLocation>
        <location evidence="1">Cell membrane</location>
        <topology evidence="1">Multi-pass membrane protein</topology>
    </subcellularLocation>
</comment>
<sequence length="300" mass="32379">MPYLLTSIFLAAALWLNHAALALILGIILVFSIAIPKDFVTKRFGTKILQTGIVFLGGSIGINEVTLISKDYLPWVSGFVLITFLLVIVLGKILGVTKKQSYLLASGTAICGGTAMASVAPVIKAKPEELLPALSIIFILNALAVICFPLLGNMLGLTENQFGSWVALAIHDTASVVGAASVMGERAVEVAVTLKLGRTLWIVPLVLFSAWYFREKQERLGFPVFILFFIVAVVLNSLLVPSEEINNILKTINKVCLLIGLFCIGTQIDRAAIQQISVKPLVLAVLVWAIVIPASLWVIQ</sequence>
<evidence type="ECO:0000256" key="5">
    <source>
        <dbReference type="ARBA" id="ARBA00023136"/>
    </source>
</evidence>
<dbReference type="Pfam" id="PF03601">
    <property type="entry name" value="Cons_hypoth698"/>
    <property type="match status" value="1"/>
</dbReference>
<name>A0A381N3C0_9ZZZZ</name>
<organism evidence="7">
    <name type="scientific">marine metagenome</name>
    <dbReference type="NCBI Taxonomy" id="408172"/>
    <lineage>
        <taxon>unclassified sequences</taxon>
        <taxon>metagenomes</taxon>
        <taxon>ecological metagenomes</taxon>
    </lineage>
</organism>
<evidence type="ECO:0000256" key="2">
    <source>
        <dbReference type="ARBA" id="ARBA00022475"/>
    </source>
</evidence>
<dbReference type="InterPro" id="IPR018383">
    <property type="entry name" value="UPF0324_pro"/>
</dbReference>
<evidence type="ECO:0008006" key="8">
    <source>
        <dbReference type="Google" id="ProtNLM"/>
    </source>
</evidence>
<evidence type="ECO:0000313" key="7">
    <source>
        <dbReference type="EMBL" id="SUZ48534.1"/>
    </source>
</evidence>
<keyword evidence="2" id="KW-1003">Cell membrane</keyword>
<dbReference type="AlphaFoldDB" id="A0A381N3C0"/>
<evidence type="ECO:0000256" key="6">
    <source>
        <dbReference type="SAM" id="Phobius"/>
    </source>
</evidence>